<dbReference type="CDD" id="cd05121">
    <property type="entry name" value="ABC1_ADCK3-like"/>
    <property type="match status" value="1"/>
</dbReference>
<evidence type="ECO:0000256" key="1">
    <source>
        <dbReference type="ARBA" id="ARBA00009670"/>
    </source>
</evidence>
<reference evidence="4 5" key="1">
    <citation type="submission" date="2024-10" db="EMBL/GenBank/DDBJ databases">
        <title>The Natural Products Discovery Center: Release of the First 8490 Sequenced Strains for Exploring Actinobacteria Biosynthetic Diversity.</title>
        <authorList>
            <person name="Kalkreuter E."/>
            <person name="Kautsar S.A."/>
            <person name="Yang D."/>
            <person name="Bader C.D."/>
            <person name="Teijaro C.N."/>
            <person name="Fluegel L."/>
            <person name="Davis C.M."/>
            <person name="Simpson J.R."/>
            <person name="Lauterbach L."/>
            <person name="Steele A.D."/>
            <person name="Gui C."/>
            <person name="Meng S."/>
            <person name="Li G."/>
            <person name="Viehrig K."/>
            <person name="Ye F."/>
            <person name="Su P."/>
            <person name="Kiefer A.F."/>
            <person name="Nichols A."/>
            <person name="Cepeda A.J."/>
            <person name="Yan W."/>
            <person name="Fan B."/>
            <person name="Jiang Y."/>
            <person name="Adhikari A."/>
            <person name="Zheng C.-J."/>
            <person name="Schuster L."/>
            <person name="Cowan T.M."/>
            <person name="Smanski M.J."/>
            <person name="Chevrette M.G."/>
            <person name="De Carvalho L.P.S."/>
            <person name="Shen B."/>
        </authorList>
    </citation>
    <scope>NUCLEOTIDE SEQUENCE [LARGE SCALE GENOMIC DNA]</scope>
    <source>
        <strain evidence="4 5">NPDC050545</strain>
    </source>
</reference>
<comment type="caution">
    <text evidence="4">The sequence shown here is derived from an EMBL/GenBank/DDBJ whole genome shotgun (WGS) entry which is preliminary data.</text>
</comment>
<comment type="similarity">
    <text evidence="1">Belongs to the protein kinase superfamily. ADCK protein kinase family.</text>
</comment>
<dbReference type="GO" id="GO:0016301">
    <property type="term" value="F:kinase activity"/>
    <property type="evidence" value="ECO:0007669"/>
    <property type="project" value="UniProtKB-KW"/>
</dbReference>
<keyword evidence="4" id="KW-0418">Kinase</keyword>
<keyword evidence="2" id="KW-0812">Transmembrane</keyword>
<dbReference type="PANTHER" id="PTHR10566:SF113">
    <property type="entry name" value="PROTEIN ACTIVITY OF BC1 COMPLEX KINASE 7, CHLOROPLASTIC"/>
    <property type="match status" value="1"/>
</dbReference>
<organism evidence="4 5">
    <name type="scientific">Nonomuraea typhae</name>
    <dbReference type="NCBI Taxonomy" id="2603600"/>
    <lineage>
        <taxon>Bacteria</taxon>
        <taxon>Bacillati</taxon>
        <taxon>Actinomycetota</taxon>
        <taxon>Actinomycetes</taxon>
        <taxon>Streptosporangiales</taxon>
        <taxon>Streptosporangiaceae</taxon>
        <taxon>Nonomuraea</taxon>
    </lineage>
</organism>
<keyword evidence="5" id="KW-1185">Reference proteome</keyword>
<evidence type="ECO:0000256" key="2">
    <source>
        <dbReference type="SAM" id="Phobius"/>
    </source>
</evidence>
<sequence length="656" mass="70525">MVDLFTPLSLAVTAWLAAVVARRALGIPVGWPRTIVVGLLVTSAIGSAVTSFSQFAGIVADDGITVSMPAAAFVLSLVIAWVFVLGLAALVVMEVVVPTGALPSPLDLLRGWRARRRRTRRYAQIMKIVVRHGLGGYLRGRRRTDPYQGPGKIARSLRAALNEGGVTFVKLGQMLSTRRDLIPEQIADQLATLQAGAEPEPWPEIEKAIRTALGKPLEQVFAAVDPEPMAAASVAQVHAATLLDGREVVLKVQRPRARAQVAADMEIILRLSRRLERSTPWGRSLRVFTLAKGFAASLDEELDYMVELDNLRSVAATLGSGIAVPEVVEEHSGSTLLVMTRLRGTPVGAAGPVLAGLSREQRKEMAHRLLSEVLRQQVRTGIFHADLHPGNVLVDADGGLGLLDFGSVGRLDDSTRTALGMLLLAVDRDDAIAATDALFELLDRPPGLAERELERQVGQLMVRFRTGYGRGGPAGVFGSLLKVVHDYGFAVPPQIAGAFRALAALDGTLALISPDFDMFGAAREQGRALMREAVEPETVRANLEERLAGYLPVLQRLPRRINHLVEDLEQGRLSVNVRPLADDGDRRFLTGLVQQIVIAVLAGSATLGSIILIVADVGPMITPNIRLLPVIGGVLLLIGFLLALRSLALVFNPRSG</sequence>
<feature type="transmembrane region" description="Helical" evidence="2">
    <location>
        <begin position="72"/>
        <end position="93"/>
    </location>
</feature>
<keyword evidence="4" id="KW-0808">Transferase</keyword>
<proteinExistence type="inferred from homology"/>
<feature type="transmembrane region" description="Helical" evidence="2">
    <location>
        <begin position="596"/>
        <end position="615"/>
    </location>
</feature>
<dbReference type="PANTHER" id="PTHR10566">
    <property type="entry name" value="CHAPERONE-ACTIVITY OF BC1 COMPLEX CABC1 -RELATED"/>
    <property type="match status" value="1"/>
</dbReference>
<evidence type="ECO:0000259" key="3">
    <source>
        <dbReference type="PROSITE" id="PS50011"/>
    </source>
</evidence>
<protein>
    <submittedName>
        <fullName evidence="4">ABC1 kinase family protein</fullName>
    </submittedName>
</protein>
<feature type="domain" description="Protein kinase" evidence="3">
    <location>
        <begin position="223"/>
        <end position="641"/>
    </location>
</feature>
<feature type="transmembrane region" description="Helical" evidence="2">
    <location>
        <begin position="36"/>
        <end position="60"/>
    </location>
</feature>
<dbReference type="Gene3D" id="1.10.510.10">
    <property type="entry name" value="Transferase(Phosphotransferase) domain 1"/>
    <property type="match status" value="1"/>
</dbReference>
<dbReference type="SUPFAM" id="SSF56112">
    <property type="entry name" value="Protein kinase-like (PK-like)"/>
    <property type="match status" value="1"/>
</dbReference>
<keyword evidence="2" id="KW-0472">Membrane</keyword>
<evidence type="ECO:0000313" key="4">
    <source>
        <dbReference type="EMBL" id="MFI6502857.1"/>
    </source>
</evidence>
<dbReference type="InterPro" id="IPR004147">
    <property type="entry name" value="ABC1_dom"/>
</dbReference>
<name>A0ABW7Z3U3_9ACTN</name>
<dbReference type="InterPro" id="IPR050154">
    <property type="entry name" value="UbiB_kinase"/>
</dbReference>
<feature type="transmembrane region" description="Helical" evidence="2">
    <location>
        <begin position="627"/>
        <end position="651"/>
    </location>
</feature>
<dbReference type="EMBL" id="JBITGY010000010">
    <property type="protein sequence ID" value="MFI6502857.1"/>
    <property type="molecule type" value="Genomic_DNA"/>
</dbReference>
<dbReference type="InterPro" id="IPR011009">
    <property type="entry name" value="Kinase-like_dom_sf"/>
</dbReference>
<dbReference type="Pfam" id="PF03109">
    <property type="entry name" value="ABC1"/>
    <property type="match status" value="1"/>
</dbReference>
<dbReference type="RefSeq" id="WP_397088432.1">
    <property type="nucleotide sequence ID" value="NZ_JBITGY010000010.1"/>
</dbReference>
<dbReference type="InterPro" id="IPR000719">
    <property type="entry name" value="Prot_kinase_dom"/>
</dbReference>
<dbReference type="PROSITE" id="PS50011">
    <property type="entry name" value="PROTEIN_KINASE_DOM"/>
    <property type="match status" value="1"/>
</dbReference>
<evidence type="ECO:0000313" key="5">
    <source>
        <dbReference type="Proteomes" id="UP001612741"/>
    </source>
</evidence>
<keyword evidence="2" id="KW-1133">Transmembrane helix</keyword>
<gene>
    <name evidence="4" type="ORF">ACIBG2_36145</name>
</gene>
<accession>A0ABW7Z3U3</accession>
<dbReference type="Proteomes" id="UP001612741">
    <property type="component" value="Unassembled WGS sequence"/>
</dbReference>